<proteinExistence type="predicted"/>
<protein>
    <submittedName>
        <fullName evidence="1">Uncharacterized protein</fullName>
    </submittedName>
</protein>
<dbReference type="PANTHER" id="PTHR33706:SF1">
    <property type="entry name" value="TPR REPEAT PROTEIN"/>
    <property type="match status" value="1"/>
</dbReference>
<gene>
    <name evidence="1" type="ORF">PPRIM_AZ9-3.1.T1440022</name>
</gene>
<sequence length="411" mass="48597">MGNWAEISDNFTDSSQVIYKGEYQYGKKIGRWDIQCRKKIDQPFKIIGGGLYDEKGDVKIGYWEEISDKFRDFSQIIYKGDYINGQKIGRWNIEYRKDFDDNFQNIGGGLYIKRSNTAKVFYDKQILNNEIEDCKDESDYWDFLNEKFQKIGEQQIDVDKSCQQVDGGVKFGKWIELHDGFMNSSQVTFHGQYENGRKVNRWDIILNKNGKQQSIGGGFYDYKEGEDYSLVKLGNWIELDDGFNDFCQITYQGEYLKNKKVGRWDSYFQGIQMYIVYKQQKQIRGGGLYNENGQKHGKWTLLSDNFFIYNLITYIGSFQDGEKVGQWDTMKIQIQDDNLIFEKMYKILIINQWIKNILNKQKQMKYSICISKFQQLLLIIIQKSYSAIQNKRSKLLKKQKPYIMINILNIL</sequence>
<dbReference type="Proteomes" id="UP000688137">
    <property type="component" value="Unassembled WGS sequence"/>
</dbReference>
<evidence type="ECO:0000313" key="2">
    <source>
        <dbReference type="Proteomes" id="UP000688137"/>
    </source>
</evidence>
<evidence type="ECO:0000313" key="1">
    <source>
        <dbReference type="EMBL" id="CAD8110385.1"/>
    </source>
</evidence>
<name>A0A8S1Q5R6_PARPR</name>
<comment type="caution">
    <text evidence="1">The sequence shown here is derived from an EMBL/GenBank/DDBJ whole genome shotgun (WGS) entry which is preliminary data.</text>
</comment>
<dbReference type="EMBL" id="CAJJDM010000148">
    <property type="protein sequence ID" value="CAD8110385.1"/>
    <property type="molecule type" value="Genomic_DNA"/>
</dbReference>
<dbReference type="PANTHER" id="PTHR33706">
    <property type="entry name" value="MORN VARIANT REPEAT PROTEIN"/>
    <property type="match status" value="1"/>
</dbReference>
<organism evidence="1 2">
    <name type="scientific">Paramecium primaurelia</name>
    <dbReference type="NCBI Taxonomy" id="5886"/>
    <lineage>
        <taxon>Eukaryota</taxon>
        <taxon>Sar</taxon>
        <taxon>Alveolata</taxon>
        <taxon>Ciliophora</taxon>
        <taxon>Intramacronucleata</taxon>
        <taxon>Oligohymenophorea</taxon>
        <taxon>Peniculida</taxon>
        <taxon>Parameciidae</taxon>
        <taxon>Paramecium</taxon>
    </lineage>
</organism>
<reference evidence="1" key="1">
    <citation type="submission" date="2021-01" db="EMBL/GenBank/DDBJ databases">
        <authorList>
            <consortium name="Genoscope - CEA"/>
            <person name="William W."/>
        </authorList>
    </citation>
    <scope>NUCLEOTIDE SEQUENCE</scope>
</reference>
<dbReference type="OMA" id="PYIMINI"/>
<accession>A0A8S1Q5R6</accession>
<keyword evidence="2" id="KW-1185">Reference proteome</keyword>
<dbReference type="AlphaFoldDB" id="A0A8S1Q5R6"/>